<dbReference type="PROSITE" id="PS51155">
    <property type="entry name" value="CHIT_BIND_RR_2"/>
    <property type="match status" value="1"/>
</dbReference>
<dbReference type="InterPro" id="IPR000618">
    <property type="entry name" value="Insect_cuticle"/>
</dbReference>
<reference evidence="6" key="1">
    <citation type="submission" date="2025-08" db="UniProtKB">
        <authorList>
            <consortium name="RefSeq"/>
        </authorList>
    </citation>
    <scope>IDENTIFICATION</scope>
    <source>
        <tissue evidence="6">Muscle</tissue>
    </source>
</reference>
<feature type="region of interest" description="Disordered" evidence="3">
    <location>
        <begin position="182"/>
        <end position="201"/>
    </location>
</feature>
<dbReference type="PROSITE" id="PS00233">
    <property type="entry name" value="CHIT_BIND_RR_1"/>
    <property type="match status" value="1"/>
</dbReference>
<proteinExistence type="predicted"/>
<evidence type="ECO:0000313" key="6">
    <source>
        <dbReference type="RefSeq" id="XP_022235528.1"/>
    </source>
</evidence>
<dbReference type="RefSeq" id="XP_022235528.1">
    <property type="nucleotide sequence ID" value="XM_022379820.1"/>
</dbReference>
<dbReference type="GeneID" id="111083342"/>
<gene>
    <name evidence="6" type="primary">LOC111083342</name>
</gene>
<name>A0ABM1RVX3_LIMPO</name>
<keyword evidence="4" id="KW-0732">Signal</keyword>
<feature type="signal peptide" evidence="4">
    <location>
        <begin position="1"/>
        <end position="17"/>
    </location>
</feature>
<evidence type="ECO:0000313" key="5">
    <source>
        <dbReference type="Proteomes" id="UP000694941"/>
    </source>
</evidence>
<evidence type="ECO:0000256" key="4">
    <source>
        <dbReference type="SAM" id="SignalP"/>
    </source>
</evidence>
<keyword evidence="1 2" id="KW-0193">Cuticle</keyword>
<keyword evidence="5" id="KW-1185">Reference proteome</keyword>
<protein>
    <submittedName>
        <fullName evidence="6">Cuticle protein-like</fullName>
    </submittedName>
</protein>
<dbReference type="Proteomes" id="UP000694941">
    <property type="component" value="Unplaced"/>
</dbReference>
<dbReference type="InterPro" id="IPR031311">
    <property type="entry name" value="CHIT_BIND_RR_consensus"/>
</dbReference>
<evidence type="ECO:0000256" key="1">
    <source>
        <dbReference type="ARBA" id="ARBA00022460"/>
    </source>
</evidence>
<organism evidence="5 6">
    <name type="scientific">Limulus polyphemus</name>
    <name type="common">Atlantic horseshoe crab</name>
    <dbReference type="NCBI Taxonomy" id="6850"/>
    <lineage>
        <taxon>Eukaryota</taxon>
        <taxon>Metazoa</taxon>
        <taxon>Ecdysozoa</taxon>
        <taxon>Arthropoda</taxon>
        <taxon>Chelicerata</taxon>
        <taxon>Merostomata</taxon>
        <taxon>Xiphosura</taxon>
        <taxon>Limulidae</taxon>
        <taxon>Limulus</taxon>
    </lineage>
</organism>
<sequence length="201" mass="21760">MVLRVIVFLSFVALGASFGTYVSSPLYYNLLPHAQYRPLAVSLSAPAPEAPAAVEEPSPFAFAYTAEGEGGFSSRAESEGTAGDVSGSYSFNIPDGRQRHVSYNAGTSGFTATVKSNEQGILAGENPADVQNLNYRCVILSMIIILLLKVSFSNQERALMGQQPEILMAMVRPSLELEKLTRREDRLTPTSSPLGFSDFRL</sequence>
<accession>A0ABM1RVX3</accession>
<feature type="chain" id="PRO_5046371528" evidence="4">
    <location>
        <begin position="18"/>
        <end position="201"/>
    </location>
</feature>
<dbReference type="Pfam" id="PF00379">
    <property type="entry name" value="Chitin_bind_4"/>
    <property type="match status" value="1"/>
</dbReference>
<evidence type="ECO:0000256" key="2">
    <source>
        <dbReference type="PROSITE-ProRule" id="PRU00497"/>
    </source>
</evidence>
<evidence type="ECO:0000256" key="3">
    <source>
        <dbReference type="SAM" id="MobiDB-lite"/>
    </source>
</evidence>